<keyword evidence="1" id="KW-0812">Transmembrane</keyword>
<evidence type="ECO:0000259" key="2">
    <source>
        <dbReference type="Pfam" id="PF02517"/>
    </source>
</evidence>
<feature type="transmembrane region" description="Helical" evidence="1">
    <location>
        <begin position="100"/>
        <end position="123"/>
    </location>
</feature>
<evidence type="ECO:0000313" key="3">
    <source>
        <dbReference type="EMBL" id="GAI83089.1"/>
    </source>
</evidence>
<dbReference type="Pfam" id="PF02517">
    <property type="entry name" value="Rce1-like"/>
    <property type="match status" value="1"/>
</dbReference>
<dbReference type="AlphaFoldDB" id="X1TSU3"/>
<reference evidence="3" key="1">
    <citation type="journal article" date="2014" name="Front. Microbiol.">
        <title>High frequency of phylogenetically diverse reductive dehalogenase-homologous genes in deep subseafloor sedimentary metagenomes.</title>
        <authorList>
            <person name="Kawai M."/>
            <person name="Futagami T."/>
            <person name="Toyoda A."/>
            <person name="Takaki Y."/>
            <person name="Nishi S."/>
            <person name="Hori S."/>
            <person name="Arai W."/>
            <person name="Tsubouchi T."/>
            <person name="Morono Y."/>
            <person name="Uchiyama I."/>
            <person name="Ito T."/>
            <person name="Fujiyama A."/>
            <person name="Inagaki F."/>
            <person name="Takami H."/>
        </authorList>
    </citation>
    <scope>NUCLEOTIDE SEQUENCE</scope>
    <source>
        <strain evidence="3">Expedition CK06-06</strain>
    </source>
</reference>
<dbReference type="EMBL" id="BARW01009652">
    <property type="protein sequence ID" value="GAI83089.1"/>
    <property type="molecule type" value="Genomic_DNA"/>
</dbReference>
<feature type="domain" description="CAAX prenyl protease 2/Lysostaphin resistance protein A-like" evidence="2">
    <location>
        <begin position="142"/>
        <end position="232"/>
    </location>
</feature>
<feature type="transmembrane region" description="Helical" evidence="1">
    <location>
        <begin position="20"/>
        <end position="41"/>
    </location>
</feature>
<proteinExistence type="predicted"/>
<organism evidence="3">
    <name type="scientific">marine sediment metagenome</name>
    <dbReference type="NCBI Taxonomy" id="412755"/>
    <lineage>
        <taxon>unclassified sequences</taxon>
        <taxon>metagenomes</taxon>
        <taxon>ecological metagenomes</taxon>
    </lineage>
</organism>
<keyword evidence="1" id="KW-0472">Membrane</keyword>
<feature type="transmembrane region" description="Helical" evidence="1">
    <location>
        <begin position="202"/>
        <end position="222"/>
    </location>
</feature>
<dbReference type="PANTHER" id="PTHR35797">
    <property type="entry name" value="PROTEASE-RELATED"/>
    <property type="match status" value="1"/>
</dbReference>
<dbReference type="InterPro" id="IPR003675">
    <property type="entry name" value="Rce1/LyrA-like_dom"/>
</dbReference>
<dbReference type="GO" id="GO:0004175">
    <property type="term" value="F:endopeptidase activity"/>
    <property type="evidence" value="ECO:0007669"/>
    <property type="project" value="UniProtKB-ARBA"/>
</dbReference>
<keyword evidence="1" id="KW-1133">Transmembrane helix</keyword>
<dbReference type="GO" id="GO:0080120">
    <property type="term" value="P:CAAX-box protein maturation"/>
    <property type="evidence" value="ECO:0007669"/>
    <property type="project" value="UniProtKB-ARBA"/>
</dbReference>
<protein>
    <recommendedName>
        <fullName evidence="2">CAAX prenyl protease 2/Lysostaphin resistance protein A-like domain-containing protein</fullName>
    </recommendedName>
</protein>
<gene>
    <name evidence="3" type="ORF">S12H4_19326</name>
</gene>
<feature type="transmembrane region" description="Helical" evidence="1">
    <location>
        <begin position="175"/>
        <end position="196"/>
    </location>
</feature>
<feature type="transmembrane region" description="Helical" evidence="1">
    <location>
        <begin position="53"/>
        <end position="80"/>
    </location>
</feature>
<dbReference type="PANTHER" id="PTHR35797:SF1">
    <property type="entry name" value="PROTEASE"/>
    <property type="match status" value="1"/>
</dbReference>
<feature type="transmembrane region" description="Helical" evidence="1">
    <location>
        <begin position="135"/>
        <end position="154"/>
    </location>
</feature>
<comment type="caution">
    <text evidence="3">The sequence shown here is derived from an EMBL/GenBank/DDBJ whole genome shotgun (WGS) entry which is preliminary data.</text>
</comment>
<sequence>MTEQTHLKKMNNDKTIPSVLLFFILTYVITWGWALMIIYLFSNIYQLRGYDSFIGILCTIFVGIQSFGPAFAAIIIIAYYEGKKGLKRFAKRLIKFKVKYYWYLLVFFMPIVVYSIPILIDLIAGNPSNYNYLDVSSWGITLSVIVTNIVFAGLAEEPGWRGFAVPALNKKFRPIVSGIIIGVIWAFWHLMQYIYGGRPWETFPQFVFTVTVISCIYVWIYLKTESIPLMII</sequence>
<name>X1TSU3_9ZZZZ</name>
<feature type="non-terminal residue" evidence="3">
    <location>
        <position position="232"/>
    </location>
</feature>
<accession>X1TSU3</accession>
<evidence type="ECO:0000256" key="1">
    <source>
        <dbReference type="SAM" id="Phobius"/>
    </source>
</evidence>
<dbReference type="InterPro" id="IPR042150">
    <property type="entry name" value="MmRce1-like"/>
</dbReference>